<dbReference type="GO" id="GO:0032259">
    <property type="term" value="P:methylation"/>
    <property type="evidence" value="ECO:0007669"/>
    <property type="project" value="UniProtKB-KW"/>
</dbReference>
<evidence type="ECO:0000313" key="1">
    <source>
        <dbReference type="EMBL" id="CPC35335.1"/>
    </source>
</evidence>
<comment type="caution">
    <text evidence="1">The sequence shown here is derived from an EMBL/GenBank/DDBJ whole genome shotgun (WGS) entry which is preliminary data.</text>
</comment>
<keyword evidence="1" id="KW-0489">Methyltransferase</keyword>
<reference evidence="2" key="1">
    <citation type="submission" date="2015-03" db="EMBL/GenBank/DDBJ databases">
        <authorList>
            <consortium name="Pathogen Informatics"/>
        </authorList>
    </citation>
    <scope>NUCLEOTIDE SEQUENCE [LARGE SCALE GENOMIC DNA]</scope>
    <source>
        <strain evidence="2">N09902308</strain>
    </source>
</reference>
<sequence>MPETFVRDVYGKFGLAVHEPLHYGSWSGREPHLSFQDIVIATKTAS</sequence>
<proteinExistence type="predicted"/>
<dbReference type="EMBL" id="CSBK01005059">
    <property type="protein sequence ID" value="CPC35335.1"/>
    <property type="molecule type" value="Genomic_DNA"/>
</dbReference>
<organism evidence="1 2">
    <name type="scientific">Mycobacterium tuberculosis</name>
    <dbReference type="NCBI Taxonomy" id="1773"/>
    <lineage>
        <taxon>Bacteria</taxon>
        <taxon>Bacillati</taxon>
        <taxon>Actinomycetota</taxon>
        <taxon>Actinomycetes</taxon>
        <taxon>Mycobacteriales</taxon>
        <taxon>Mycobacteriaceae</taxon>
        <taxon>Mycobacterium</taxon>
        <taxon>Mycobacterium tuberculosis complex</taxon>
    </lineage>
</organism>
<evidence type="ECO:0000313" key="2">
    <source>
        <dbReference type="Proteomes" id="UP000039021"/>
    </source>
</evidence>
<dbReference type="EC" id="2.1.1.-" evidence="1"/>
<accession>A0A916LHH9</accession>
<name>A0A916LHH9_MYCTX</name>
<dbReference type="Proteomes" id="UP000039021">
    <property type="component" value="Unassembled WGS sequence"/>
</dbReference>
<gene>
    <name evidence="1" type="ORF">ERS007739_05675</name>
</gene>
<dbReference type="GO" id="GO:0008168">
    <property type="term" value="F:methyltransferase activity"/>
    <property type="evidence" value="ECO:0007669"/>
    <property type="project" value="UniProtKB-KW"/>
</dbReference>
<keyword evidence="1" id="KW-0808">Transferase</keyword>
<dbReference type="AlphaFoldDB" id="A0A916LHH9"/>
<protein>
    <submittedName>
        <fullName evidence="1">Methyltransferase</fullName>
        <ecNumber evidence="1">2.1.1.-</ecNumber>
    </submittedName>
</protein>